<evidence type="ECO:0000256" key="1">
    <source>
        <dbReference type="ARBA" id="ARBA00004123"/>
    </source>
</evidence>
<keyword evidence="4 5" id="KW-0539">Nucleus</keyword>
<keyword evidence="2 5" id="KW-0238">DNA-binding</keyword>
<dbReference type="Gene3D" id="1.10.10.60">
    <property type="entry name" value="Homeodomain-like"/>
    <property type="match status" value="1"/>
</dbReference>
<feature type="region of interest" description="Disordered" evidence="7">
    <location>
        <begin position="529"/>
        <end position="569"/>
    </location>
</feature>
<dbReference type="PROSITE" id="PS50071">
    <property type="entry name" value="HOMEOBOX_2"/>
    <property type="match status" value="1"/>
</dbReference>
<feature type="region of interest" description="Disordered" evidence="7">
    <location>
        <begin position="35"/>
        <end position="64"/>
    </location>
</feature>
<feature type="compositionally biased region" description="Polar residues" evidence="7">
    <location>
        <begin position="529"/>
        <end position="545"/>
    </location>
</feature>
<dbReference type="SMART" id="SM00389">
    <property type="entry name" value="HOX"/>
    <property type="match status" value="1"/>
</dbReference>
<evidence type="ECO:0000256" key="7">
    <source>
        <dbReference type="SAM" id="MobiDB-lite"/>
    </source>
</evidence>
<evidence type="ECO:0000259" key="8">
    <source>
        <dbReference type="PROSITE" id="PS50071"/>
    </source>
</evidence>
<dbReference type="GO" id="GO:0000977">
    <property type="term" value="F:RNA polymerase II transcription regulatory region sequence-specific DNA binding"/>
    <property type="evidence" value="ECO:0007669"/>
    <property type="project" value="TreeGrafter"/>
</dbReference>
<dbReference type="VEuPathDB" id="FungiDB:F9C07_2063677"/>
<protein>
    <submittedName>
        <fullName evidence="10">Homeobox transcription factor</fullName>
    </submittedName>
</protein>
<organism evidence="9">
    <name type="scientific">Aspergillus flavus</name>
    <dbReference type="NCBI Taxonomy" id="5059"/>
    <lineage>
        <taxon>Eukaryota</taxon>
        <taxon>Fungi</taxon>
        <taxon>Dikarya</taxon>
        <taxon>Ascomycota</taxon>
        <taxon>Pezizomycotina</taxon>
        <taxon>Eurotiomycetes</taxon>
        <taxon>Eurotiomycetidae</taxon>
        <taxon>Eurotiales</taxon>
        <taxon>Aspergillaceae</taxon>
        <taxon>Aspergillus</taxon>
        <taxon>Aspergillus subgen. Circumdati</taxon>
    </lineage>
</organism>
<sequence length="581" mass="63683">MSVSGPCIWLSSLPPPSSSHLTAITNSWSTPSWNVEQATSRTKAVSPELPRSLEKESNSAKTPVDMQSAVIKAENAFPAGAPVGQSNSVRYSGVEMPSDSSGNRNVQADGDASLSRMKLERLNHSEPLLSIPRGGSSPQAPRELTPEARTGDQEEQHDHEKDNVEAGASSDDGIGSPRTALDPKTEKKKMKRFRLTHNQTRFLMSEFTRQAHPDAAHRERLSREIPGLTPRQVQVWFQNRRAKLKRLTSNDRERMLKSRALPEDFDTTQVLRTPFDNKTASETPVPFPFYHMTSISGANASKMLLTDGLQRLNDDDYVISPLSSASTTTGSGFPSTAADRNLEGYMPNGTLANRAAPTPVPDLQRHNRSAFPFSRSSSFSEPSFNPSLHFPGRYSRPGEPVSHPGMPYGRRPVDYGINRPGTSMVVGYDGHRQLEGSVSPTGQTDQPMAYGMDGHSQQLHSYQHSLTMPASKGFGGLDLNSHMQPHGRHIPALQSLPVSEAPDYRHYSYSHHPYSMSTAMPYTQANASSMSLPASFPSDTGSASHGSVGGSTEDRINNPPQALDPLRTKFSNQPFEYSNYL</sequence>
<dbReference type="CDD" id="cd00086">
    <property type="entry name" value="homeodomain"/>
    <property type="match status" value="1"/>
</dbReference>
<dbReference type="Pfam" id="PF00046">
    <property type="entry name" value="Homeodomain"/>
    <property type="match status" value="1"/>
</dbReference>
<dbReference type="Proteomes" id="UP000325434">
    <property type="component" value="Unassembled WGS sequence"/>
</dbReference>
<dbReference type="Proteomes" id="UP000275480">
    <property type="component" value="Unassembled WGS sequence"/>
</dbReference>
<dbReference type="AlphaFoldDB" id="A0A364LYD5"/>
<feature type="region of interest" description="Disordered" evidence="7">
    <location>
        <begin position="76"/>
        <end position="108"/>
    </location>
</feature>
<dbReference type="SUPFAM" id="SSF46689">
    <property type="entry name" value="Homeodomain-like"/>
    <property type="match status" value="1"/>
</dbReference>
<dbReference type="PANTHER" id="PTHR24208:SF166">
    <property type="entry name" value="LIM HOMEOBOX TRANSCRIPTION FACTOR 1 ALPHA, ISOFORM B"/>
    <property type="match status" value="1"/>
</dbReference>
<proteinExistence type="predicted"/>
<dbReference type="EMBL" id="ML734606">
    <property type="protein sequence ID" value="KAB8245885.1"/>
    <property type="molecule type" value="Genomic_DNA"/>
</dbReference>
<evidence type="ECO:0000313" key="11">
    <source>
        <dbReference type="Proteomes" id="UP000275480"/>
    </source>
</evidence>
<dbReference type="PANTHER" id="PTHR24208">
    <property type="entry name" value="LIM/HOMEOBOX PROTEIN LHX"/>
    <property type="match status" value="1"/>
</dbReference>
<dbReference type="InterPro" id="IPR050453">
    <property type="entry name" value="LIM_Homeobox_TF"/>
</dbReference>
<dbReference type="OrthoDB" id="6159439at2759"/>
<feature type="domain" description="Homeobox" evidence="8">
    <location>
        <begin position="186"/>
        <end position="247"/>
    </location>
</feature>
<dbReference type="GO" id="GO:0005634">
    <property type="term" value="C:nucleus"/>
    <property type="evidence" value="ECO:0007669"/>
    <property type="project" value="UniProtKB-SubCell"/>
</dbReference>
<dbReference type="GO" id="GO:0000981">
    <property type="term" value="F:DNA-binding transcription factor activity, RNA polymerase II-specific"/>
    <property type="evidence" value="ECO:0007669"/>
    <property type="project" value="TreeGrafter"/>
</dbReference>
<feature type="DNA-binding region" description="Homeobox" evidence="5">
    <location>
        <begin position="188"/>
        <end position="248"/>
    </location>
</feature>
<evidence type="ECO:0000256" key="2">
    <source>
        <dbReference type="ARBA" id="ARBA00023125"/>
    </source>
</evidence>
<evidence type="ECO:0000313" key="10">
    <source>
        <dbReference type="EMBL" id="RMZ44643.1"/>
    </source>
</evidence>
<dbReference type="InterPro" id="IPR001356">
    <property type="entry name" value="HD"/>
</dbReference>
<evidence type="ECO:0000256" key="5">
    <source>
        <dbReference type="PROSITE-ProRule" id="PRU00108"/>
    </source>
</evidence>
<reference evidence="10 11" key="1">
    <citation type="submission" date="2018-07" db="EMBL/GenBank/DDBJ databases">
        <title>Identification of spontaneous genetic mutation associated with occurrence of a yellow conidial color mutant of Aspergillus flavus.</title>
        <authorList>
            <person name="Chang P.-K."/>
            <person name="Mack B.M."/>
            <person name="Scharfenstein L."/>
            <person name="Gilbert M.K."/>
        </authorList>
    </citation>
    <scope>NUCLEOTIDE SEQUENCE [LARGE SCALE GENOMIC DNA]</scope>
    <source>
        <strain evidence="10 11">CA14</strain>
    </source>
</reference>
<feature type="region of interest" description="Disordered" evidence="7">
    <location>
        <begin position="124"/>
        <end position="193"/>
    </location>
</feature>
<reference evidence="9" key="2">
    <citation type="submission" date="2019-04" db="EMBL/GenBank/DDBJ databases">
        <title>Friends and foes A comparative genomics study of 23 Aspergillus species from section Flavi.</title>
        <authorList>
            <consortium name="DOE Joint Genome Institute"/>
            <person name="Kjaerbolling I."/>
            <person name="Vesth T."/>
            <person name="Frisvad J.C."/>
            <person name="Nybo J.L."/>
            <person name="Theobald S."/>
            <person name="Kildgaard S."/>
            <person name="Isbrandt T."/>
            <person name="Kuo A."/>
            <person name="Sato A."/>
            <person name="Lyhne E.K."/>
            <person name="Kogle M.E."/>
            <person name="Wiebenga A."/>
            <person name="Kun R.S."/>
            <person name="Lubbers R.J."/>
            <person name="Makela M.R."/>
            <person name="Barry K."/>
            <person name="Chovatia M."/>
            <person name="Clum A."/>
            <person name="Daum C."/>
            <person name="Haridas S."/>
            <person name="He G."/>
            <person name="LaButti K."/>
            <person name="Lipzen A."/>
            <person name="Mondo S."/>
            <person name="Riley R."/>
            <person name="Salamov A."/>
            <person name="Simmons B.A."/>
            <person name="Magnuson J.K."/>
            <person name="Henrissat B."/>
            <person name="Mortensen U.H."/>
            <person name="Larsen T.O."/>
            <person name="Devries R.P."/>
            <person name="Grigoriev I.V."/>
            <person name="Machida M."/>
            <person name="Baker S.E."/>
            <person name="Andersen M.R."/>
        </authorList>
    </citation>
    <scope>NUCLEOTIDE SEQUENCE [LARGE SCALE GENOMIC DNA]</scope>
    <source>
        <strain evidence="9">CBS 121.62</strain>
    </source>
</reference>
<gene>
    <name evidence="9" type="ORF">BDV35DRAFT_393467</name>
    <name evidence="10" type="ORF">CA14_012483</name>
</gene>
<feature type="compositionally biased region" description="Basic and acidic residues" evidence="7">
    <location>
        <begin position="144"/>
        <end position="164"/>
    </location>
</feature>
<dbReference type="VEuPathDB" id="FungiDB:AFLA_012965"/>
<accession>A0A364LYD5</accession>
<name>A0A364LYD5_ASPFL</name>
<evidence type="ECO:0000256" key="3">
    <source>
        <dbReference type="ARBA" id="ARBA00023155"/>
    </source>
</evidence>
<dbReference type="InterPro" id="IPR009057">
    <property type="entry name" value="Homeodomain-like_sf"/>
</dbReference>
<keyword evidence="3 5" id="KW-0371">Homeobox</keyword>
<evidence type="ECO:0000313" key="9">
    <source>
        <dbReference type="EMBL" id="KAB8245885.1"/>
    </source>
</evidence>
<dbReference type="EMBL" id="QQZZ01000082">
    <property type="protein sequence ID" value="RMZ44643.1"/>
    <property type="molecule type" value="Genomic_DNA"/>
</dbReference>
<comment type="subcellular location">
    <subcellularLocation>
        <location evidence="1 5 6">Nucleus</location>
    </subcellularLocation>
</comment>
<evidence type="ECO:0000256" key="4">
    <source>
        <dbReference type="ARBA" id="ARBA00023242"/>
    </source>
</evidence>
<evidence type="ECO:0000256" key="6">
    <source>
        <dbReference type="RuleBase" id="RU000682"/>
    </source>
</evidence>